<dbReference type="InterPro" id="IPR002165">
    <property type="entry name" value="Plexin_repeat"/>
</dbReference>
<dbReference type="Gene3D" id="2.130.10.10">
    <property type="entry name" value="YVTN repeat-like/Quinoprotein amine dehydrogenase"/>
    <property type="match status" value="1"/>
</dbReference>
<evidence type="ECO:0000256" key="6">
    <source>
        <dbReference type="ARBA" id="ARBA00022737"/>
    </source>
</evidence>
<feature type="transmembrane region" description="Helical" evidence="15">
    <location>
        <begin position="1338"/>
        <end position="1360"/>
    </location>
</feature>
<proteinExistence type="inferred from homology"/>
<dbReference type="InterPro" id="IPR041362">
    <property type="entry name" value="TIG2_plexin"/>
</dbReference>
<dbReference type="InterPro" id="IPR016201">
    <property type="entry name" value="PSI"/>
</dbReference>
<evidence type="ECO:0000256" key="16">
    <source>
        <dbReference type="SAM" id="SignalP"/>
    </source>
</evidence>
<evidence type="ECO:0000256" key="9">
    <source>
        <dbReference type="ARBA" id="ARBA00023157"/>
    </source>
</evidence>
<dbReference type="GO" id="GO:0030334">
    <property type="term" value="P:regulation of cell migration"/>
    <property type="evidence" value="ECO:0007669"/>
    <property type="project" value="TreeGrafter"/>
</dbReference>
<dbReference type="InterPro" id="IPR013548">
    <property type="entry name" value="Plexin_cytoplasmic_RasGAP_dom"/>
</dbReference>
<feature type="region of interest" description="Disordered" evidence="14">
    <location>
        <begin position="72"/>
        <end position="91"/>
    </location>
</feature>
<dbReference type="Pfam" id="PF17960">
    <property type="entry name" value="TIG_plexin"/>
    <property type="match status" value="1"/>
</dbReference>
<dbReference type="Pfam" id="PF01833">
    <property type="entry name" value="TIG"/>
    <property type="match status" value="4"/>
</dbReference>
<organism evidence="18 19">
    <name type="scientific">Pomacea canaliculata</name>
    <name type="common">Golden apple snail</name>
    <dbReference type="NCBI Taxonomy" id="400727"/>
    <lineage>
        <taxon>Eukaryota</taxon>
        <taxon>Metazoa</taxon>
        <taxon>Spiralia</taxon>
        <taxon>Lophotrochozoa</taxon>
        <taxon>Mollusca</taxon>
        <taxon>Gastropoda</taxon>
        <taxon>Caenogastropoda</taxon>
        <taxon>Architaenioglossa</taxon>
        <taxon>Ampullarioidea</taxon>
        <taxon>Ampullariidae</taxon>
        <taxon>Pomacea</taxon>
    </lineage>
</organism>
<sequence>MMLKAAGVFVVVVVTTALSSTMPDMKTVYLGRDLSHLVLDNETGVIYVGGANRLYQLDEDLNLMTEAVTGPKEDSIECLPPPGDSCPSGRNPTDNYNKVLLVDRVQRLVISCGSVYQGACETRSLTNISHAQEYYHADDVTNFAVAANAQNASTVAFIAPGPSTHSHSVLYVATTYTGHSRTSRIYRDQVPAISSRSLKGGSDRFALAAVSNSLRGMSSSLYLKSEISPNFLIHYVTGFSSGGFSYFLTVQNDSVEDRPENHKVSKIAQICQNDINFFSYADIPLRCVRDNIDYNVLEAAQVIQPSQRLGTAMGFQEGQNGDVLVAAFSRTDSRWGTADSAVCLFAMEDIRARFLENIKLCHQGNSSVSGGGYLRVGPRGNCNQQSGLVIHNIEDAHQYLCNINLESFSNVVGITPSVRRPVIEFTGHRVTAIKVTIVHENTVAFLGTSFGRLKKVILSSPLQAEEYAEVTVNDGHAIKQDMTFDPSREHIYILTDTNVTKVAVETCRQNAKCSDCLVDRDPYCGWCSLEKRCTLKGMCPNSDNPTEGRWLHGSPNQCIYITTISPTTASVTNVEELHLTIPQLPSRSSYSCVFLDLNWSSPADIWYFGARCNTPNFKQLGMSLGSEGFQSVTLALNSSETGKLFVTKSFTFYNCSNFKSCTECTDSAFECHWCVYDNGCYHDTMACQSHIISGKSSSKPGRKGPVHCPQIDTELTEDIFLPVGVRKMVLLKGYNLPELKSNLPNYKCVVNTGSASYEAPAELLDDRHLTCSMPEVSLCIIPNRRGMLPADLSVYWGNDFYLESTSRLIAHLYKCDVLANAECSLCMNLNYTQPNLECFWCDGRCSYMNKCDQRAAVACPAPEILSVYPLSGPVQGGTNITIEGRNLGSKFEDIEDAVHITNVRCIPFRSLYSPSRRIVCQTQWRGQIAQGPIEVRLGSATVRYTEDFQYRSPVLVDIQPQNGPMSGGSRVTIFGRDLNTGGEIKAVLGDVLCIIDVKTLTAESVVCETTQVWQPESKSPIKVFFDGFRIILDREFVYRPDPVITHIKPLESIMEGGRVLTISGTDLEYVQHPRMFAYVPMEGGYYFPTDSTKCNIVGSKEMKCTTPSLFPGRNLKTTTIIHSRRRRHLPSVVDSNSWLIQRPVPVSGHTTLSHMLLADHLRPKTDDHSELSNLSEESQTDLMEVKLLRVKRVEPIKVVQLGFIMDGVLSVRNLSGAQGLDFHLKYYPNPRVYNFSEPNNIKVFKGEMIIIEGADLTLAATKHEVLVWVGKEACNVTLLTSEQIACEPPASQPPGLDSQGNLDKKILPLVVVEVSNMRYMVGRVEYDVPEKFSFPMEAIAGIAAGGSFLLLIIILILIIYRRQSTRAERIYHKLQIQLDNLESNVRNECKQAFAELQTDMTDMTGELVSTGIPFWDYHTYTFKVLFPGLTDHVILHPPMQKNGQFRFSDQGLQLFHQLLNKKIFLLTFIRTLEAQRAFSIRDRAHVASLLIIIYQNNMEYVTDILKALLVDLVHKSVAGRHPKLMLRRSESVVEKLLTNWLSLCLYKHLKDHAGSSLFMLYKAIKLQVEKGPIDYMTGDARYSLSEDRLLREKIEPHTLILNVEHRTEMVQCRVLDCDTITQVKEKILDHLYKNIPYSQRPCLDDTELEWRNGPTGPLTLCDEDVGSFNKDGWRRLNTLAFYKVHDGAYMSLLDRQHTYKTLNGTLDHALMSMSSQFPMFKTDTDPNTRVWHLVKHDDVPVKDGGVKMISEIFLTRLLSTKGTLQKYVDDLFKTVLSAGHVPPIVKFLFDFLDQEAMRYGIGDPEVVHTWKCNSLPLRFWVNMIKNPDFVFDVNKPLIVDSCLSVVGQTFMDSCSTSEHRLGKDSPSNKLLFAKDIVHYRKYVEKYFADIRDMPPISDQEISTYLADISRMCSGKFYISSALRELYSFASKYSNELLEELEQDNQANAHQMSAKLGHVITSMEGPSARMAYV</sequence>
<keyword evidence="8 15" id="KW-0472">Membrane</keyword>
<dbReference type="Pfam" id="PF20170">
    <property type="entry name" value="Plexin_RBD"/>
    <property type="match status" value="1"/>
</dbReference>
<dbReference type="Pfam" id="PF01437">
    <property type="entry name" value="PSI"/>
    <property type="match status" value="2"/>
</dbReference>
<dbReference type="GO" id="GO:0002116">
    <property type="term" value="C:semaphorin receptor complex"/>
    <property type="evidence" value="ECO:0007669"/>
    <property type="project" value="TreeGrafter"/>
</dbReference>
<comment type="similarity">
    <text evidence="2">Belongs to the plexin family.</text>
</comment>
<evidence type="ECO:0000256" key="4">
    <source>
        <dbReference type="ARBA" id="ARBA00022692"/>
    </source>
</evidence>
<evidence type="ECO:0000313" key="18">
    <source>
        <dbReference type="EMBL" id="PVD25229.1"/>
    </source>
</evidence>
<dbReference type="SMART" id="SM00423">
    <property type="entry name" value="PSI"/>
    <property type="match status" value="3"/>
</dbReference>
<keyword evidence="4 15" id="KW-0812">Transmembrane</keyword>
<keyword evidence="10" id="KW-0675">Receptor</keyword>
<evidence type="ECO:0000256" key="12">
    <source>
        <dbReference type="PROSITE-ProRule" id="PRU00352"/>
    </source>
</evidence>
<dbReference type="PANTHER" id="PTHR22625">
    <property type="entry name" value="PLEXIN"/>
    <property type="match status" value="1"/>
</dbReference>
<dbReference type="Proteomes" id="UP000245119">
    <property type="component" value="Linkage Group LG9"/>
</dbReference>
<feature type="signal peptide" evidence="16">
    <location>
        <begin position="1"/>
        <end position="17"/>
    </location>
</feature>
<comment type="subcellular location">
    <subcellularLocation>
        <location evidence="1">Cell membrane</location>
        <topology evidence="1">Single-pass type I membrane protein</topology>
    </subcellularLocation>
</comment>
<evidence type="ECO:0000256" key="7">
    <source>
        <dbReference type="ARBA" id="ARBA00022989"/>
    </source>
</evidence>
<keyword evidence="3" id="KW-1003">Cell membrane</keyword>
<comment type="caution">
    <text evidence="12">Lacks conserved residue(s) required for the propagation of feature annotation.</text>
</comment>
<evidence type="ECO:0000256" key="14">
    <source>
        <dbReference type="SAM" id="MobiDB-lite"/>
    </source>
</evidence>
<dbReference type="Gene3D" id="1.10.506.10">
    <property type="entry name" value="GTPase Activation - p120gap, domain 1"/>
    <property type="match status" value="1"/>
</dbReference>
<dbReference type="GO" id="GO:0008360">
    <property type="term" value="P:regulation of cell shape"/>
    <property type="evidence" value="ECO:0007669"/>
    <property type="project" value="TreeGrafter"/>
</dbReference>
<dbReference type="OrthoDB" id="125363at2759"/>
<keyword evidence="5 16" id="KW-0732">Signal</keyword>
<evidence type="ECO:0000256" key="1">
    <source>
        <dbReference type="ARBA" id="ARBA00004251"/>
    </source>
</evidence>
<reference evidence="18 19" key="1">
    <citation type="submission" date="2018-04" db="EMBL/GenBank/DDBJ databases">
        <title>The genome of golden apple snail Pomacea canaliculata provides insight into stress tolerance and invasive adaptation.</title>
        <authorList>
            <person name="Liu C."/>
            <person name="Liu B."/>
            <person name="Ren Y."/>
            <person name="Zhang Y."/>
            <person name="Wang H."/>
            <person name="Li S."/>
            <person name="Jiang F."/>
            <person name="Yin L."/>
            <person name="Zhang G."/>
            <person name="Qian W."/>
            <person name="Fan W."/>
        </authorList>
    </citation>
    <scope>NUCLEOTIDE SEQUENCE [LARGE SCALE GENOMIC DNA]</scope>
    <source>
        <strain evidence="18">SZHN2017</strain>
        <tissue evidence="18">Muscle</tissue>
    </source>
</reference>
<keyword evidence="6" id="KW-0677">Repeat</keyword>
<dbReference type="FunFam" id="2.60.40.10:FF:000203">
    <property type="entry name" value="Plexin B2"/>
    <property type="match status" value="1"/>
</dbReference>
<comment type="caution">
    <text evidence="18">The sequence shown here is derived from an EMBL/GenBank/DDBJ whole genome shotgun (WGS) entry which is preliminary data.</text>
</comment>
<evidence type="ECO:0000256" key="2">
    <source>
        <dbReference type="ARBA" id="ARBA00010297"/>
    </source>
</evidence>
<keyword evidence="9" id="KW-1015">Disulfide bond</keyword>
<evidence type="ECO:0000256" key="11">
    <source>
        <dbReference type="ARBA" id="ARBA00023180"/>
    </source>
</evidence>
<dbReference type="CDD" id="cd11236">
    <property type="entry name" value="Sema_plexin_like"/>
    <property type="match status" value="1"/>
</dbReference>
<evidence type="ECO:0000256" key="3">
    <source>
        <dbReference type="ARBA" id="ARBA00022475"/>
    </source>
</evidence>
<dbReference type="SUPFAM" id="SSF101912">
    <property type="entry name" value="Sema domain"/>
    <property type="match status" value="1"/>
</dbReference>
<dbReference type="InterPro" id="IPR008936">
    <property type="entry name" value="Rho_GTPase_activation_prot"/>
</dbReference>
<dbReference type="InterPro" id="IPR046800">
    <property type="entry name" value="Plexin_RBD"/>
</dbReference>
<dbReference type="GO" id="GO:0050772">
    <property type="term" value="P:positive regulation of axonogenesis"/>
    <property type="evidence" value="ECO:0007669"/>
    <property type="project" value="TreeGrafter"/>
</dbReference>
<dbReference type="GO" id="GO:0017154">
    <property type="term" value="F:semaphorin receptor activity"/>
    <property type="evidence" value="ECO:0007669"/>
    <property type="project" value="InterPro"/>
</dbReference>
<dbReference type="SMART" id="SM00429">
    <property type="entry name" value="IPT"/>
    <property type="match status" value="3"/>
</dbReference>
<keyword evidence="7 15" id="KW-1133">Transmembrane helix</keyword>
<evidence type="ECO:0000256" key="15">
    <source>
        <dbReference type="SAM" id="Phobius"/>
    </source>
</evidence>
<dbReference type="Pfam" id="PF08337">
    <property type="entry name" value="Plexin_cytopl"/>
    <property type="match status" value="1"/>
</dbReference>
<evidence type="ECO:0000256" key="10">
    <source>
        <dbReference type="ARBA" id="ARBA00023170"/>
    </source>
</evidence>
<feature type="domain" description="Sema" evidence="17">
    <location>
        <begin position="10"/>
        <end position="504"/>
    </location>
</feature>
<dbReference type="InterPro" id="IPR014756">
    <property type="entry name" value="Ig_E-set"/>
</dbReference>
<dbReference type="GO" id="GO:0005886">
    <property type="term" value="C:plasma membrane"/>
    <property type="evidence" value="ECO:0007669"/>
    <property type="project" value="UniProtKB-SubCell"/>
</dbReference>
<dbReference type="SUPFAM" id="SSF48350">
    <property type="entry name" value="GTPase activation domain, GAP"/>
    <property type="match status" value="1"/>
</dbReference>
<dbReference type="Gene3D" id="3.10.20.90">
    <property type="entry name" value="Phosphatidylinositol 3-kinase Catalytic Subunit, Chain A, domain 1"/>
    <property type="match status" value="1"/>
</dbReference>
<dbReference type="Pfam" id="PF01403">
    <property type="entry name" value="Sema"/>
    <property type="match status" value="1"/>
</dbReference>
<evidence type="ECO:0000313" key="19">
    <source>
        <dbReference type="Proteomes" id="UP000245119"/>
    </source>
</evidence>
<evidence type="ECO:0000256" key="8">
    <source>
        <dbReference type="ARBA" id="ARBA00023136"/>
    </source>
</evidence>
<dbReference type="Pfam" id="PF18020">
    <property type="entry name" value="TIG_2"/>
    <property type="match status" value="1"/>
</dbReference>
<name>A0A2T7NVN6_POMCA</name>
<dbReference type="EMBL" id="PZQS01000009">
    <property type="protein sequence ID" value="PVD25229.1"/>
    <property type="molecule type" value="Genomic_DNA"/>
</dbReference>
<dbReference type="InterPro" id="IPR013783">
    <property type="entry name" value="Ig-like_fold"/>
</dbReference>
<dbReference type="SMART" id="SM00630">
    <property type="entry name" value="Sema"/>
    <property type="match status" value="1"/>
</dbReference>
<dbReference type="GO" id="GO:0007162">
    <property type="term" value="P:negative regulation of cell adhesion"/>
    <property type="evidence" value="ECO:0007669"/>
    <property type="project" value="TreeGrafter"/>
</dbReference>
<accession>A0A2T7NVN6</accession>
<gene>
    <name evidence="18" type="ORF">C0Q70_15727</name>
</gene>
<dbReference type="Gene3D" id="2.60.40.10">
    <property type="entry name" value="Immunoglobulins"/>
    <property type="match status" value="4"/>
</dbReference>
<keyword evidence="13" id="KW-0175">Coiled coil</keyword>
<dbReference type="STRING" id="400727.A0A2T7NVN6"/>
<dbReference type="CDD" id="cd12790">
    <property type="entry name" value="RasGAP_plexin_A"/>
    <property type="match status" value="1"/>
</dbReference>
<keyword evidence="11" id="KW-0325">Glycoprotein</keyword>
<dbReference type="SUPFAM" id="SSF81296">
    <property type="entry name" value="E set domains"/>
    <property type="match status" value="4"/>
</dbReference>
<dbReference type="InterPro" id="IPR001627">
    <property type="entry name" value="Semap_dom"/>
</dbReference>
<dbReference type="InterPro" id="IPR015943">
    <property type="entry name" value="WD40/YVTN_repeat-like_dom_sf"/>
</dbReference>
<dbReference type="SUPFAM" id="SSF103575">
    <property type="entry name" value="Plexin repeat"/>
    <property type="match status" value="1"/>
</dbReference>
<protein>
    <recommendedName>
        <fullName evidence="17">Sema domain-containing protein</fullName>
    </recommendedName>
</protein>
<evidence type="ECO:0000256" key="5">
    <source>
        <dbReference type="ARBA" id="ARBA00022729"/>
    </source>
</evidence>
<feature type="coiled-coil region" evidence="13">
    <location>
        <begin position="1364"/>
        <end position="1391"/>
    </location>
</feature>
<feature type="chain" id="PRO_5015754690" description="Sema domain-containing protein" evidence="16">
    <location>
        <begin position="18"/>
        <end position="1972"/>
    </location>
</feature>
<dbReference type="InterPro" id="IPR041019">
    <property type="entry name" value="TIG1_plexin"/>
</dbReference>
<dbReference type="InterPro" id="IPR036352">
    <property type="entry name" value="Semap_dom_sf"/>
</dbReference>
<evidence type="ECO:0000256" key="13">
    <source>
        <dbReference type="SAM" id="Coils"/>
    </source>
</evidence>
<dbReference type="PROSITE" id="PS51004">
    <property type="entry name" value="SEMA"/>
    <property type="match status" value="1"/>
</dbReference>
<dbReference type="InterPro" id="IPR002909">
    <property type="entry name" value="IPT_dom"/>
</dbReference>
<evidence type="ECO:0000259" key="17">
    <source>
        <dbReference type="PROSITE" id="PS51004"/>
    </source>
</evidence>
<dbReference type="InterPro" id="IPR031148">
    <property type="entry name" value="Plexin"/>
</dbReference>
<keyword evidence="19" id="KW-1185">Reference proteome</keyword>
<dbReference type="PANTHER" id="PTHR22625:SF44">
    <property type="entry name" value="PLEXIN-B"/>
    <property type="match status" value="1"/>
</dbReference>